<keyword evidence="12" id="KW-1185">Reference proteome</keyword>
<comment type="cofactor">
    <cofactor evidence="8">
        <name>(R)-lipoate</name>
        <dbReference type="ChEBI" id="CHEBI:83088"/>
    </cofactor>
    <text evidence="8">Binds 1 lipoyl cofactor covalently.</text>
</comment>
<dbReference type="InterPro" id="IPR000089">
    <property type="entry name" value="Biotin_lipoyl"/>
</dbReference>
<dbReference type="PANTHER" id="PTHR23151">
    <property type="entry name" value="DIHYDROLIPOAMIDE ACETYL/SUCCINYL-TRANSFERASE-RELATED"/>
    <property type="match status" value="1"/>
</dbReference>
<dbReference type="InterPro" id="IPR004167">
    <property type="entry name" value="PSBD"/>
</dbReference>
<evidence type="ECO:0000256" key="4">
    <source>
        <dbReference type="ARBA" id="ARBA00022823"/>
    </source>
</evidence>
<keyword evidence="3 8" id="KW-0808">Transferase</keyword>
<dbReference type="NCBIfam" id="TIGR01349">
    <property type="entry name" value="PDHac_trf_mito"/>
    <property type="match status" value="1"/>
</dbReference>
<keyword evidence="11" id="KW-0670">Pyruvate</keyword>
<dbReference type="InterPro" id="IPR045257">
    <property type="entry name" value="E2/Pdx1"/>
</dbReference>
<evidence type="ECO:0000256" key="6">
    <source>
        <dbReference type="ARBA" id="ARBA00025211"/>
    </source>
</evidence>
<dbReference type="RefSeq" id="WP_323733221.1">
    <property type="nucleotide sequence ID" value="NZ_CP110820.1"/>
</dbReference>
<dbReference type="InterPro" id="IPR006257">
    <property type="entry name" value="LAT1"/>
</dbReference>
<dbReference type="EMBL" id="CP110820">
    <property type="protein sequence ID" value="WPX96408.1"/>
    <property type="molecule type" value="Genomic_DNA"/>
</dbReference>
<organism evidence="11 12">
    <name type="scientific">Candidatus Bandiella euplotis</name>
    <dbReference type="NCBI Taxonomy" id="1664265"/>
    <lineage>
        <taxon>Bacteria</taxon>
        <taxon>Pseudomonadati</taxon>
        <taxon>Pseudomonadota</taxon>
        <taxon>Alphaproteobacteria</taxon>
        <taxon>Rickettsiales</taxon>
        <taxon>Candidatus Midichloriaceae</taxon>
        <taxon>Candidatus Bandiella</taxon>
    </lineage>
</organism>
<evidence type="ECO:0000256" key="2">
    <source>
        <dbReference type="ARBA" id="ARBA00011484"/>
    </source>
</evidence>
<comment type="function">
    <text evidence="6">The pyruvate dehydrogenase complex catalyzes the overall conversion of pyruvate to acetyl-CoA and CO(2). It contains multiple copies of three enzymatic components: pyruvate dehydrogenase (E1), dihydrolipoamide acetyltransferase (E2) and lipoamide dehydrogenase (E3).</text>
</comment>
<proteinExistence type="inferred from homology"/>
<dbReference type="SUPFAM" id="SSF47005">
    <property type="entry name" value="Peripheral subunit-binding domain of 2-oxo acid dehydrogenase complex"/>
    <property type="match status" value="1"/>
</dbReference>
<comment type="similarity">
    <text evidence="1 8">Belongs to the 2-oxoacid dehydrogenase family.</text>
</comment>
<dbReference type="PROSITE" id="PS00189">
    <property type="entry name" value="LIPOYL"/>
    <property type="match status" value="1"/>
</dbReference>
<protein>
    <recommendedName>
        <fullName evidence="8">Acetyltransferase component of pyruvate dehydrogenase complex</fullName>
        <ecNumber evidence="8">2.3.1.12</ecNumber>
    </recommendedName>
</protein>
<dbReference type="PANTHER" id="PTHR23151:SF90">
    <property type="entry name" value="DIHYDROLIPOYLLYSINE-RESIDUE ACETYLTRANSFERASE COMPONENT OF PYRUVATE DEHYDROGENASE COMPLEX, MITOCHONDRIAL-RELATED"/>
    <property type="match status" value="1"/>
</dbReference>
<dbReference type="Pfam" id="PF02817">
    <property type="entry name" value="E3_binding"/>
    <property type="match status" value="1"/>
</dbReference>
<name>A0ABZ0UMU8_9RICK</name>
<feature type="domain" description="Peripheral subunit-binding (PSBD)" evidence="10">
    <location>
        <begin position="127"/>
        <end position="164"/>
    </location>
</feature>
<gene>
    <name evidence="11" type="ORF">Bandiella_00520</name>
</gene>
<evidence type="ECO:0000259" key="9">
    <source>
        <dbReference type="PROSITE" id="PS50968"/>
    </source>
</evidence>
<evidence type="ECO:0000259" key="10">
    <source>
        <dbReference type="PROSITE" id="PS51826"/>
    </source>
</evidence>
<evidence type="ECO:0000256" key="5">
    <source>
        <dbReference type="ARBA" id="ARBA00023315"/>
    </source>
</evidence>
<dbReference type="Proteomes" id="UP001327219">
    <property type="component" value="Chromosome"/>
</dbReference>
<sequence>MAIKILMPALSPTMKEGNLAKWLKKEGDKVAAGEVIAEIETDKAIMEVDAVDEGTLAKIMITAGAKNVKVGDVIAILAEEGEDIETAIKEGQEIIVKSHVKEIVVEDIKTEKYSGPDQKESVAERIFATPLARRIASQENINLHNITGSGPNGRIVKSDVEGCIGQPLLNENGGVTTIPITGIRQVIADRLVESKQQVPHFYLEIECVVDKLLEFRTEINAGAKLGEDSKPEYKISINDFLVKAAALSLARHPKVNSSWQKDVIIQYNDVDICVAVAIDDGLMTPIVKNANRKNILQISAEVKELAKKAKSQRLKPEEYQGGGFTISNLGMYSIKSFYAIINPPQSCIMAVGATRKVAMYNKNDQLEMRHVMNISLSCDHRVVDGATAAMFLNTLKELIETPSLMICY</sequence>
<keyword evidence="5 8" id="KW-0012">Acyltransferase</keyword>
<dbReference type="PROSITE" id="PS50968">
    <property type="entry name" value="BIOTINYL_LIPOYL"/>
    <property type="match status" value="1"/>
</dbReference>
<dbReference type="InterPro" id="IPR036625">
    <property type="entry name" value="E3-bd_dom_sf"/>
</dbReference>
<feature type="domain" description="Lipoyl-binding" evidence="9">
    <location>
        <begin position="2"/>
        <end position="78"/>
    </location>
</feature>
<accession>A0ABZ0UMU8</accession>
<evidence type="ECO:0000256" key="7">
    <source>
        <dbReference type="ARBA" id="ARBA00048370"/>
    </source>
</evidence>
<dbReference type="InterPro" id="IPR001078">
    <property type="entry name" value="2-oxoacid_DH_actylTfrase"/>
</dbReference>
<dbReference type="Pfam" id="PF00198">
    <property type="entry name" value="2-oxoacid_dh"/>
    <property type="match status" value="1"/>
</dbReference>
<evidence type="ECO:0000256" key="3">
    <source>
        <dbReference type="ARBA" id="ARBA00022679"/>
    </source>
</evidence>
<evidence type="ECO:0000313" key="11">
    <source>
        <dbReference type="EMBL" id="WPX96408.1"/>
    </source>
</evidence>
<evidence type="ECO:0000313" key="12">
    <source>
        <dbReference type="Proteomes" id="UP001327219"/>
    </source>
</evidence>
<dbReference type="PROSITE" id="PS51826">
    <property type="entry name" value="PSBD"/>
    <property type="match status" value="1"/>
</dbReference>
<dbReference type="InterPro" id="IPR003016">
    <property type="entry name" value="2-oxoA_DH_lipoyl-BS"/>
</dbReference>
<dbReference type="InterPro" id="IPR011053">
    <property type="entry name" value="Single_hybrid_motif"/>
</dbReference>
<evidence type="ECO:0000256" key="1">
    <source>
        <dbReference type="ARBA" id="ARBA00007317"/>
    </source>
</evidence>
<dbReference type="SUPFAM" id="SSF51230">
    <property type="entry name" value="Single hybrid motif"/>
    <property type="match status" value="1"/>
</dbReference>
<dbReference type="Pfam" id="PF00364">
    <property type="entry name" value="Biotin_lipoyl"/>
    <property type="match status" value="1"/>
</dbReference>
<dbReference type="Gene3D" id="4.10.320.10">
    <property type="entry name" value="E3-binding domain"/>
    <property type="match status" value="1"/>
</dbReference>
<comment type="subunit">
    <text evidence="2">Forms a 24-polypeptide structural core with octahedral symmetry.</text>
</comment>
<dbReference type="SUPFAM" id="SSF52777">
    <property type="entry name" value="CoA-dependent acyltransferases"/>
    <property type="match status" value="1"/>
</dbReference>
<reference evidence="11 12" key="1">
    <citation type="submission" date="2022-11" db="EMBL/GenBank/DDBJ databases">
        <title>Host association and intracellularity evolved multiple times independently in the Rickettsiales.</title>
        <authorList>
            <person name="Castelli M."/>
            <person name="Nardi T."/>
            <person name="Gammuto L."/>
            <person name="Bellinzona G."/>
            <person name="Sabaneyeva E."/>
            <person name="Potekhin A."/>
            <person name="Serra V."/>
            <person name="Petroni G."/>
            <person name="Sassera D."/>
        </authorList>
    </citation>
    <scope>NUCLEOTIDE SEQUENCE [LARGE SCALE GENOMIC DNA]</scope>
    <source>
        <strain evidence="11 12">NDG2</strain>
    </source>
</reference>
<dbReference type="CDD" id="cd06849">
    <property type="entry name" value="lipoyl_domain"/>
    <property type="match status" value="1"/>
</dbReference>
<keyword evidence="4 8" id="KW-0450">Lipoyl</keyword>
<dbReference type="EC" id="2.3.1.12" evidence="8"/>
<comment type="catalytic activity">
    <reaction evidence="7 8">
        <text>N(6)-[(R)-dihydrolipoyl]-L-lysyl-[protein] + acetyl-CoA = N(6)-[(R)-S(8)-acetyldihydrolipoyl]-L-lysyl-[protein] + CoA</text>
        <dbReference type="Rhea" id="RHEA:17017"/>
        <dbReference type="Rhea" id="RHEA-COMP:10475"/>
        <dbReference type="Rhea" id="RHEA-COMP:10478"/>
        <dbReference type="ChEBI" id="CHEBI:57287"/>
        <dbReference type="ChEBI" id="CHEBI:57288"/>
        <dbReference type="ChEBI" id="CHEBI:83100"/>
        <dbReference type="ChEBI" id="CHEBI:83111"/>
        <dbReference type="EC" id="2.3.1.12"/>
    </reaction>
</comment>
<dbReference type="Gene3D" id="3.30.559.10">
    <property type="entry name" value="Chloramphenicol acetyltransferase-like domain"/>
    <property type="match status" value="1"/>
</dbReference>
<dbReference type="Gene3D" id="2.40.50.100">
    <property type="match status" value="1"/>
</dbReference>
<evidence type="ECO:0000256" key="8">
    <source>
        <dbReference type="RuleBase" id="RU361137"/>
    </source>
</evidence>
<dbReference type="InterPro" id="IPR023213">
    <property type="entry name" value="CAT-like_dom_sf"/>
</dbReference>